<feature type="transmembrane region" description="Helical" evidence="8">
    <location>
        <begin position="98"/>
        <end position="118"/>
    </location>
</feature>
<keyword evidence="4" id="KW-1003">Cell membrane</keyword>
<evidence type="ECO:0000256" key="5">
    <source>
        <dbReference type="ARBA" id="ARBA00022692"/>
    </source>
</evidence>
<dbReference type="GO" id="GO:0055085">
    <property type="term" value="P:transmembrane transport"/>
    <property type="evidence" value="ECO:0007669"/>
    <property type="project" value="InterPro"/>
</dbReference>
<dbReference type="InterPro" id="IPR000515">
    <property type="entry name" value="MetI-like"/>
</dbReference>
<dbReference type="SUPFAM" id="SSF161098">
    <property type="entry name" value="MetI-like"/>
    <property type="match status" value="1"/>
</dbReference>
<keyword evidence="6 8" id="KW-1133">Transmembrane helix</keyword>
<reference evidence="11 12" key="1">
    <citation type="submission" date="2016-01" db="EMBL/GenBank/DDBJ databases">
        <authorList>
            <person name="Oliw E.H."/>
        </authorList>
    </citation>
    <scope>NUCLEOTIDE SEQUENCE [LARGE SCALE GENOMIC DNA]</scope>
    <source>
        <strain evidence="11">LMG 27134</strain>
    </source>
</reference>
<evidence type="ECO:0000259" key="10">
    <source>
        <dbReference type="PROSITE" id="PS50928"/>
    </source>
</evidence>
<dbReference type="Pfam" id="PF00528">
    <property type="entry name" value="BPD_transp_1"/>
    <property type="match status" value="1"/>
</dbReference>
<feature type="domain" description="ABC transmembrane type-1" evidence="10">
    <location>
        <begin position="92"/>
        <end position="280"/>
    </location>
</feature>
<dbReference type="CDD" id="cd06261">
    <property type="entry name" value="TM_PBP2"/>
    <property type="match status" value="1"/>
</dbReference>
<feature type="transmembrane region" description="Helical" evidence="8">
    <location>
        <begin position="264"/>
        <end position="284"/>
    </location>
</feature>
<proteinExistence type="inferred from homology"/>
<dbReference type="Gene3D" id="1.10.3720.10">
    <property type="entry name" value="MetI-like"/>
    <property type="match status" value="1"/>
</dbReference>
<dbReference type="EMBL" id="FCOK02000024">
    <property type="protein sequence ID" value="SAL39000.1"/>
    <property type="molecule type" value="Genomic_DNA"/>
</dbReference>
<protein>
    <submittedName>
        <fullName evidence="11">Putrescine transport system permease</fullName>
    </submittedName>
</protein>
<organism evidence="11 12">
    <name type="scientific">Caballeronia udeis</name>
    <dbReference type="NCBI Taxonomy" id="1232866"/>
    <lineage>
        <taxon>Bacteria</taxon>
        <taxon>Pseudomonadati</taxon>
        <taxon>Pseudomonadota</taxon>
        <taxon>Betaproteobacteria</taxon>
        <taxon>Burkholderiales</taxon>
        <taxon>Burkholderiaceae</taxon>
        <taxon>Caballeronia</taxon>
    </lineage>
</organism>
<sequence length="290" mass="31654">MKQDNTIGSLELDSQPLSNVPHTPRRRTWSIGAALGAIGYGYVVVMIGFLYLPILVMALMSANASPLYELPFHFTTHWYQALAEDGVLKAAAFRSIEIALWTTLLSTILGVMASLAFFRYDFAGKRFLQAMLFPPMAIPWLITGTAMLIFFFAIGIGRGLHAILLGHVALALPYVIIVVGARLRTFSPELELAARSLGASGWQITWRVTLPAIAPGVVAGALFAFAVSFDQFVVSYFLSDPGETTLPVEIYSAIRKGFTPEINAISTIIIVVSMGTMLIVSRLYRFGGEQ</sequence>
<dbReference type="PANTHER" id="PTHR43848">
    <property type="entry name" value="PUTRESCINE TRANSPORT SYSTEM PERMEASE PROTEIN POTI"/>
    <property type="match status" value="1"/>
</dbReference>
<dbReference type="PANTHER" id="PTHR43848:SF2">
    <property type="entry name" value="PUTRESCINE TRANSPORT SYSTEM PERMEASE PROTEIN POTI"/>
    <property type="match status" value="1"/>
</dbReference>
<feature type="transmembrane region" description="Helical" evidence="8">
    <location>
        <begin position="204"/>
        <end position="229"/>
    </location>
</feature>
<evidence type="ECO:0000313" key="11">
    <source>
        <dbReference type="EMBL" id="SAL39000.1"/>
    </source>
</evidence>
<dbReference type="GO" id="GO:0005886">
    <property type="term" value="C:plasma membrane"/>
    <property type="evidence" value="ECO:0007669"/>
    <property type="project" value="UniProtKB-SubCell"/>
</dbReference>
<accession>A0A158H5H0</accession>
<dbReference type="AlphaFoldDB" id="A0A158H5H0"/>
<evidence type="ECO:0000256" key="1">
    <source>
        <dbReference type="ARBA" id="ARBA00004651"/>
    </source>
</evidence>
<feature type="region of interest" description="Disordered" evidence="9">
    <location>
        <begin position="1"/>
        <end position="23"/>
    </location>
</feature>
<comment type="subcellular location">
    <subcellularLocation>
        <location evidence="1 8">Cell membrane</location>
        <topology evidence="1 8">Multi-pass membrane protein</topology>
    </subcellularLocation>
</comment>
<feature type="transmembrane region" description="Helical" evidence="8">
    <location>
        <begin position="130"/>
        <end position="156"/>
    </location>
</feature>
<feature type="transmembrane region" description="Helical" evidence="8">
    <location>
        <begin position="33"/>
        <end position="60"/>
    </location>
</feature>
<name>A0A158H5H0_9BURK</name>
<evidence type="ECO:0000256" key="7">
    <source>
        <dbReference type="ARBA" id="ARBA00023136"/>
    </source>
</evidence>
<dbReference type="InterPro" id="IPR051789">
    <property type="entry name" value="Bact_Polyamine_Transport"/>
</dbReference>
<comment type="similarity">
    <text evidence="2">Belongs to the binding-protein-dependent transport system permease family. CysTW subfamily.</text>
</comment>
<evidence type="ECO:0000256" key="2">
    <source>
        <dbReference type="ARBA" id="ARBA00007069"/>
    </source>
</evidence>
<evidence type="ECO:0000256" key="6">
    <source>
        <dbReference type="ARBA" id="ARBA00022989"/>
    </source>
</evidence>
<keyword evidence="3 8" id="KW-0813">Transport</keyword>
<dbReference type="Proteomes" id="UP000054683">
    <property type="component" value="Unassembled WGS sequence"/>
</dbReference>
<dbReference type="InterPro" id="IPR035906">
    <property type="entry name" value="MetI-like_sf"/>
</dbReference>
<feature type="transmembrane region" description="Helical" evidence="8">
    <location>
        <begin position="162"/>
        <end position="183"/>
    </location>
</feature>
<evidence type="ECO:0000256" key="3">
    <source>
        <dbReference type="ARBA" id="ARBA00022448"/>
    </source>
</evidence>
<evidence type="ECO:0000256" key="8">
    <source>
        <dbReference type="RuleBase" id="RU363032"/>
    </source>
</evidence>
<dbReference type="PROSITE" id="PS50928">
    <property type="entry name" value="ABC_TM1"/>
    <property type="match status" value="1"/>
</dbReference>
<keyword evidence="5 8" id="KW-0812">Transmembrane</keyword>
<keyword evidence="7 8" id="KW-0472">Membrane</keyword>
<evidence type="ECO:0000313" key="12">
    <source>
        <dbReference type="Proteomes" id="UP000054683"/>
    </source>
</evidence>
<gene>
    <name evidence="11" type="ORF">AWB69_03848</name>
</gene>
<evidence type="ECO:0000256" key="4">
    <source>
        <dbReference type="ARBA" id="ARBA00022475"/>
    </source>
</evidence>
<dbReference type="RefSeq" id="WP_197500272.1">
    <property type="nucleotide sequence ID" value="NZ_FCOK02000024.1"/>
</dbReference>
<evidence type="ECO:0000256" key="9">
    <source>
        <dbReference type="SAM" id="MobiDB-lite"/>
    </source>
</evidence>